<dbReference type="NCBIfam" id="NF003816">
    <property type="entry name" value="PRK05406.1-5"/>
    <property type="match status" value="1"/>
</dbReference>
<name>A0ABQ3LAR7_9ALTE</name>
<sequence length="260" mass="28611">MPNMPSIPQQSQHAALLLNCDLGESFGSWQMGLDSQAMPYIDQANIACGFHAGDADVIKRTLTLAKQHSVTIGAHPSYPDLQGFGRRSMQCSEQEIINLMHYQIAALDGMAQCQGLQLSYIKPHGALYNDMMSKPTVWQAVLQAVASYYKPLKLMILATNEAEQYQQQASTLGVTLLLEAFADRRYTDQGKLTPRTQPGAVLHGSEVLQQVQQLLNYGSVTTESGKALPLHADTLCVHGDNLAAISQLQQIRELINRCQQ</sequence>
<dbReference type="SUPFAM" id="SSF88713">
    <property type="entry name" value="Glycoside hydrolase/deacetylase"/>
    <property type="match status" value="1"/>
</dbReference>
<accession>A0ABQ3LAR7</accession>
<dbReference type="Proteomes" id="UP000659697">
    <property type="component" value="Unassembled WGS sequence"/>
</dbReference>
<dbReference type="NCBIfam" id="NF003814">
    <property type="entry name" value="PRK05406.1-3"/>
    <property type="match status" value="1"/>
</dbReference>
<dbReference type="EMBL" id="BNAO01000010">
    <property type="protein sequence ID" value="GHG77000.1"/>
    <property type="molecule type" value="Genomic_DNA"/>
</dbReference>
<organism evidence="1 2">
    <name type="scientific">Alishewanella longhuensis</name>
    <dbReference type="NCBI Taxonomy" id="1091037"/>
    <lineage>
        <taxon>Bacteria</taxon>
        <taxon>Pseudomonadati</taxon>
        <taxon>Pseudomonadota</taxon>
        <taxon>Gammaproteobacteria</taxon>
        <taxon>Alteromonadales</taxon>
        <taxon>Alteromonadaceae</taxon>
        <taxon>Alishewanella</taxon>
    </lineage>
</organism>
<proteinExistence type="predicted"/>
<keyword evidence="2" id="KW-1185">Reference proteome</keyword>
<dbReference type="InterPro" id="IPR005501">
    <property type="entry name" value="LamB/YcsF/PxpA-like"/>
</dbReference>
<dbReference type="Gene3D" id="3.20.20.370">
    <property type="entry name" value="Glycoside hydrolase/deacetylase"/>
    <property type="match status" value="1"/>
</dbReference>
<dbReference type="InterPro" id="IPR011330">
    <property type="entry name" value="Glyco_hydro/deAcase_b/a-brl"/>
</dbReference>
<dbReference type="PANTHER" id="PTHR30292">
    <property type="entry name" value="UNCHARACTERIZED PROTEIN YBGL-RELATED"/>
    <property type="match status" value="1"/>
</dbReference>
<dbReference type="Pfam" id="PF03746">
    <property type="entry name" value="LamB_YcsF"/>
    <property type="match status" value="1"/>
</dbReference>
<gene>
    <name evidence="1" type="ORF">GCM10010919_32370</name>
</gene>
<dbReference type="RefSeq" id="WP_229833617.1">
    <property type="nucleotide sequence ID" value="NZ_BNAO01000010.1"/>
</dbReference>
<dbReference type="PANTHER" id="PTHR30292:SF0">
    <property type="entry name" value="5-OXOPROLINASE SUBUNIT A"/>
    <property type="match status" value="1"/>
</dbReference>
<evidence type="ECO:0000313" key="1">
    <source>
        <dbReference type="EMBL" id="GHG77000.1"/>
    </source>
</evidence>
<protein>
    <submittedName>
        <fullName evidence="1">UPF0271 protein</fullName>
    </submittedName>
</protein>
<reference evidence="2" key="1">
    <citation type="journal article" date="2019" name="Int. J. Syst. Evol. Microbiol.">
        <title>The Global Catalogue of Microorganisms (GCM) 10K type strain sequencing project: providing services to taxonomists for standard genome sequencing and annotation.</title>
        <authorList>
            <consortium name="The Broad Institute Genomics Platform"/>
            <consortium name="The Broad Institute Genome Sequencing Center for Infectious Disease"/>
            <person name="Wu L."/>
            <person name="Ma J."/>
        </authorList>
    </citation>
    <scope>NUCLEOTIDE SEQUENCE [LARGE SCALE GENOMIC DNA]</scope>
    <source>
        <strain evidence="2">CGMCC 1.7003</strain>
    </source>
</reference>
<evidence type="ECO:0000313" key="2">
    <source>
        <dbReference type="Proteomes" id="UP000659697"/>
    </source>
</evidence>
<comment type="caution">
    <text evidence="1">The sequence shown here is derived from an EMBL/GenBank/DDBJ whole genome shotgun (WGS) entry which is preliminary data.</text>
</comment>
<dbReference type="CDD" id="cd10787">
    <property type="entry name" value="LamB_YcsF_like"/>
    <property type="match status" value="1"/>
</dbReference>